<gene>
    <name evidence="1" type="ORF">GJ700_29495</name>
</gene>
<dbReference type="AlphaFoldDB" id="A0A7X2LXF1"/>
<dbReference type="EMBL" id="WKJJ01000024">
    <property type="protein sequence ID" value="MRV75854.1"/>
    <property type="molecule type" value="Genomic_DNA"/>
</dbReference>
<dbReference type="Pfam" id="PF19578">
    <property type="entry name" value="DUF6090"/>
    <property type="match status" value="1"/>
</dbReference>
<comment type="caution">
    <text evidence="1">The sequence shown here is derived from an EMBL/GenBank/DDBJ whole genome shotgun (WGS) entry which is preliminary data.</text>
</comment>
<evidence type="ECO:0000313" key="1">
    <source>
        <dbReference type="EMBL" id="MRV75854.1"/>
    </source>
</evidence>
<sequence length="240" mass="27400">MAELEVAKHGKNVIQMAVAREHGIGHKLREIALEIVIIVFAVSISIWFHSMSEHRHEQQQVRTFLLGLKSDLKRDVEQLGGVVRDYRESDATYKYLAELDPKGQPDGEKFDKAFEALNTNTFFVPERSRFEGFKSSGRLTHIEDDGLLNDILDLHQSDYPAIRRSESGWESSQKKLMAYLDIALEQGETPAQRYAALTTPKAKRMLRALVAHAQIYDRYQQYVTHSQQIIKQIDAAYPGA</sequence>
<name>A0A7X2LXF1_9BURK</name>
<keyword evidence="2" id="KW-1185">Reference proteome</keyword>
<reference evidence="1 2" key="1">
    <citation type="submission" date="2019-11" db="EMBL/GenBank/DDBJ databases">
        <title>Novel species isolated from a subtropical stream in China.</title>
        <authorList>
            <person name="Lu H."/>
        </authorList>
    </citation>
    <scope>NUCLEOTIDE SEQUENCE [LARGE SCALE GENOMIC DNA]</scope>
    <source>
        <strain evidence="1 2">FT92W</strain>
    </source>
</reference>
<organism evidence="1 2">
    <name type="scientific">Pseudoduganella rivuli</name>
    <dbReference type="NCBI Taxonomy" id="2666085"/>
    <lineage>
        <taxon>Bacteria</taxon>
        <taxon>Pseudomonadati</taxon>
        <taxon>Pseudomonadota</taxon>
        <taxon>Betaproteobacteria</taxon>
        <taxon>Burkholderiales</taxon>
        <taxon>Oxalobacteraceae</taxon>
        <taxon>Telluria group</taxon>
        <taxon>Pseudoduganella</taxon>
    </lineage>
</organism>
<dbReference type="RefSeq" id="WP_154380787.1">
    <property type="nucleotide sequence ID" value="NZ_WKJJ01000024.1"/>
</dbReference>
<accession>A0A7X2LXF1</accession>
<protein>
    <submittedName>
        <fullName evidence="1">Uncharacterized protein</fullName>
    </submittedName>
</protein>
<dbReference type="Proteomes" id="UP000446768">
    <property type="component" value="Unassembled WGS sequence"/>
</dbReference>
<dbReference type="InterPro" id="IPR045749">
    <property type="entry name" value="DUF6090"/>
</dbReference>
<proteinExistence type="predicted"/>
<evidence type="ECO:0000313" key="2">
    <source>
        <dbReference type="Proteomes" id="UP000446768"/>
    </source>
</evidence>